<dbReference type="SUPFAM" id="SSF55729">
    <property type="entry name" value="Acyl-CoA N-acyltransferases (Nat)"/>
    <property type="match status" value="1"/>
</dbReference>
<evidence type="ECO:0000259" key="3">
    <source>
        <dbReference type="PROSITE" id="PS51186"/>
    </source>
</evidence>
<dbReference type="Pfam" id="PF00583">
    <property type="entry name" value="Acetyltransf_1"/>
    <property type="match status" value="1"/>
</dbReference>
<gene>
    <name evidence="4" type="ORF">SAMN04489740_0709</name>
</gene>
<protein>
    <submittedName>
        <fullName evidence="4">Acetyltransferase (GNAT) family protein</fullName>
    </submittedName>
</protein>
<dbReference type="InterPro" id="IPR050832">
    <property type="entry name" value="Bact_Acetyltransf"/>
</dbReference>
<evidence type="ECO:0000313" key="4">
    <source>
        <dbReference type="EMBL" id="SEE12424.1"/>
    </source>
</evidence>
<accession>A0A1H5GAA8</accession>
<organism evidence="4 5">
    <name type="scientific">Arthrobacter alpinus</name>
    <dbReference type="NCBI Taxonomy" id="656366"/>
    <lineage>
        <taxon>Bacteria</taxon>
        <taxon>Bacillati</taxon>
        <taxon>Actinomycetota</taxon>
        <taxon>Actinomycetes</taxon>
        <taxon>Micrococcales</taxon>
        <taxon>Micrococcaceae</taxon>
        <taxon>Arthrobacter</taxon>
    </lineage>
</organism>
<keyword evidence="2" id="KW-0012">Acyltransferase</keyword>
<dbReference type="Gene3D" id="3.40.630.30">
    <property type="match status" value="1"/>
</dbReference>
<name>A0A1H5GAA8_9MICC</name>
<dbReference type="Proteomes" id="UP000182725">
    <property type="component" value="Unassembled WGS sequence"/>
</dbReference>
<dbReference type="EMBL" id="FNTV01000001">
    <property type="protein sequence ID" value="SEE12424.1"/>
    <property type="molecule type" value="Genomic_DNA"/>
</dbReference>
<reference evidence="4 5" key="1">
    <citation type="submission" date="2016-10" db="EMBL/GenBank/DDBJ databases">
        <authorList>
            <person name="de Groot N.N."/>
        </authorList>
    </citation>
    <scope>NUCLEOTIDE SEQUENCE [LARGE SCALE GENOMIC DNA]</scope>
    <source>
        <strain evidence="4 5">DSM 22274</strain>
    </source>
</reference>
<dbReference type="PROSITE" id="PS51186">
    <property type="entry name" value="GNAT"/>
    <property type="match status" value="1"/>
</dbReference>
<evidence type="ECO:0000256" key="2">
    <source>
        <dbReference type="ARBA" id="ARBA00023315"/>
    </source>
</evidence>
<dbReference type="PANTHER" id="PTHR43877:SF1">
    <property type="entry name" value="ACETYLTRANSFERASE"/>
    <property type="match status" value="1"/>
</dbReference>
<sequence length="249" mass="28015">MTLPAVMPTRRRCWHGGGWSSLVVTLSDCQRTQHAWFRALAEATGGRAFSTHRMDWVWLPETRQMLCMFPTEITEAGLQPALAEAERRGATAVGVWMNAAVREGILPAYRFERGWQPWWMTRPLDIESVVADSDEPDDRVTLTSLVPHQVWLATGRSEDEWAGRSYAYLPPDQGKKHLAGIFDMVVAPEHRRTGLGTALLNALSEAAFNAGAEHLLLNATPDGQRLYRQRGFELIGKGQTWWFHPPEPA</sequence>
<dbReference type="InterPro" id="IPR016181">
    <property type="entry name" value="Acyl_CoA_acyltransferase"/>
</dbReference>
<dbReference type="AlphaFoldDB" id="A0A1H5GAA8"/>
<keyword evidence="1 4" id="KW-0808">Transferase</keyword>
<evidence type="ECO:0000256" key="1">
    <source>
        <dbReference type="ARBA" id="ARBA00022679"/>
    </source>
</evidence>
<feature type="domain" description="N-acetyltransferase" evidence="3">
    <location>
        <begin position="113"/>
        <end position="249"/>
    </location>
</feature>
<proteinExistence type="predicted"/>
<dbReference type="GO" id="GO:0016747">
    <property type="term" value="F:acyltransferase activity, transferring groups other than amino-acyl groups"/>
    <property type="evidence" value="ECO:0007669"/>
    <property type="project" value="InterPro"/>
</dbReference>
<dbReference type="CDD" id="cd04301">
    <property type="entry name" value="NAT_SF"/>
    <property type="match status" value="1"/>
</dbReference>
<dbReference type="InterPro" id="IPR000182">
    <property type="entry name" value="GNAT_dom"/>
</dbReference>
<evidence type="ECO:0000313" key="5">
    <source>
        <dbReference type="Proteomes" id="UP000182725"/>
    </source>
</evidence>
<dbReference type="PANTHER" id="PTHR43877">
    <property type="entry name" value="AMINOALKYLPHOSPHONATE N-ACETYLTRANSFERASE-RELATED-RELATED"/>
    <property type="match status" value="1"/>
</dbReference>